<feature type="compositionally biased region" description="Basic and acidic residues" evidence="3">
    <location>
        <begin position="211"/>
        <end position="239"/>
    </location>
</feature>
<dbReference type="AlphaFoldDB" id="A0A5D3AY82"/>
<gene>
    <name evidence="5" type="ORF">B9479_003524</name>
</gene>
<feature type="compositionally biased region" description="Basic and acidic residues" evidence="3">
    <location>
        <begin position="9"/>
        <end position="28"/>
    </location>
</feature>
<evidence type="ECO:0000256" key="3">
    <source>
        <dbReference type="SAM" id="MobiDB-lite"/>
    </source>
</evidence>
<evidence type="ECO:0000313" key="5">
    <source>
        <dbReference type="EMBL" id="TYJ55748.1"/>
    </source>
</evidence>
<dbReference type="EMBL" id="NIDF01000034">
    <property type="protein sequence ID" value="TYJ55748.1"/>
    <property type="molecule type" value="Genomic_DNA"/>
</dbReference>
<feature type="coiled-coil region" evidence="2">
    <location>
        <begin position="152"/>
        <end position="179"/>
    </location>
</feature>
<evidence type="ECO:0000256" key="1">
    <source>
        <dbReference type="ARBA" id="ARBA00023125"/>
    </source>
</evidence>
<feature type="region of interest" description="Disordered" evidence="3">
    <location>
        <begin position="1"/>
        <end position="53"/>
    </location>
</feature>
<protein>
    <recommendedName>
        <fullName evidence="4">HTH CENPB-type domain-containing protein</fullName>
    </recommendedName>
</protein>
<dbReference type="PROSITE" id="PS51253">
    <property type="entry name" value="HTH_CENPB"/>
    <property type="match status" value="1"/>
</dbReference>
<organism evidence="5 6">
    <name type="scientific">Cryptococcus floricola</name>
    <dbReference type="NCBI Taxonomy" id="2591691"/>
    <lineage>
        <taxon>Eukaryota</taxon>
        <taxon>Fungi</taxon>
        <taxon>Dikarya</taxon>
        <taxon>Basidiomycota</taxon>
        <taxon>Agaricomycotina</taxon>
        <taxon>Tremellomycetes</taxon>
        <taxon>Tremellales</taxon>
        <taxon>Cryptococcaceae</taxon>
        <taxon>Cryptococcus</taxon>
    </lineage>
</organism>
<keyword evidence="1" id="KW-0238">DNA-binding</keyword>
<name>A0A5D3AY82_9TREE</name>
<accession>A0A5D3AY82</accession>
<dbReference type="InterPro" id="IPR006600">
    <property type="entry name" value="HTH_CenpB_DNA-bd_dom"/>
</dbReference>
<keyword evidence="2" id="KW-0175">Coiled coil</keyword>
<keyword evidence="6" id="KW-1185">Reference proteome</keyword>
<feature type="compositionally biased region" description="Polar residues" evidence="3">
    <location>
        <begin position="251"/>
        <end position="261"/>
    </location>
</feature>
<feature type="region of interest" description="Disordered" evidence="3">
    <location>
        <begin position="187"/>
        <end position="261"/>
    </location>
</feature>
<proteinExistence type="predicted"/>
<dbReference type="Proteomes" id="UP000322245">
    <property type="component" value="Unassembled WGS sequence"/>
</dbReference>
<reference evidence="5 6" key="1">
    <citation type="submission" date="2017-05" db="EMBL/GenBank/DDBJ databases">
        <title>The Genome Sequence of Tsuchiyaea wingfieldii DSM 27421.</title>
        <authorList>
            <person name="Cuomo C."/>
            <person name="Passer A."/>
            <person name="Billmyre B."/>
            <person name="Heitman J."/>
        </authorList>
    </citation>
    <scope>NUCLEOTIDE SEQUENCE [LARGE SCALE GENOMIC DNA]</scope>
    <source>
        <strain evidence="5 6">DSM 27421</strain>
    </source>
</reference>
<sequence>MADPIDLAVAEKREHPDKSYQRVADKFHVSKTTLRNRHTGAHSSHASSAPRHLSEAQEMQLVDKINTFAERGNLLSTQNVKEYAEAICGHSLGKNWVSTFKTRHRRTLVSKSVPASRPRPPPVVQAEAAAGAPLQPLNLLPPATRSGEKISNEQLISCKQALESENQHLKTEHAMLKLELEGVRKSQEMDKAARGRKKQHKYSKGQGFDPEYERENRDELGKRRRAEEEASEERSSEATKKRRTSPRKSARTCTPGPSGTS</sequence>
<evidence type="ECO:0000256" key="2">
    <source>
        <dbReference type="SAM" id="Coils"/>
    </source>
</evidence>
<dbReference type="GO" id="GO:0003677">
    <property type="term" value="F:DNA binding"/>
    <property type="evidence" value="ECO:0007669"/>
    <property type="project" value="UniProtKB-KW"/>
</dbReference>
<feature type="compositionally biased region" description="Basic residues" evidence="3">
    <location>
        <begin position="194"/>
        <end position="203"/>
    </location>
</feature>
<comment type="caution">
    <text evidence="5">The sequence shown here is derived from an EMBL/GenBank/DDBJ whole genome shotgun (WGS) entry which is preliminary data.</text>
</comment>
<feature type="compositionally biased region" description="Basic residues" evidence="3">
    <location>
        <begin position="240"/>
        <end position="250"/>
    </location>
</feature>
<feature type="domain" description="HTH CENPB-type" evidence="4">
    <location>
        <begin position="45"/>
        <end position="110"/>
    </location>
</feature>
<evidence type="ECO:0000259" key="4">
    <source>
        <dbReference type="PROSITE" id="PS51253"/>
    </source>
</evidence>
<evidence type="ECO:0000313" key="6">
    <source>
        <dbReference type="Proteomes" id="UP000322245"/>
    </source>
</evidence>